<evidence type="ECO:0000313" key="2">
    <source>
        <dbReference type="EMBL" id="CCU55971.1"/>
    </source>
</evidence>
<dbReference type="EMBL" id="HF679133">
    <property type="protein sequence ID" value="CCU55971.1"/>
    <property type="molecule type" value="Genomic_DNA"/>
</dbReference>
<sequence>MENLLIKTNDINELNYSFNDELDKNFIENFNEIFKFNNKNVKIIGSIDKPYFRGKDILDILGYNLDRGFITKILSKLPEDDKNSLISINNMVLTKTVSTSDNNKNISYNEGKEIYVTEGGLYYLIMNSKLESAKGFKNYVFNELLPSVRKRAQKKYLDIINNKQDRIDELINVVKKISIDSDNQKLEISKISIQNNILLTQNHLALSKLQELGINLIETKEELTSKIDKIIIDRNIKPKEIKYQHKYLLLKNKNNNNEYKFIRAQDQYIKTNKSIWLEKYNIIIEEKYNPNPIDLCTRLKNKINEIDIIRINNIKNKIKDKNILKEKLENRKSFIEISGNNFILNRYNEDKFINIIKSVENEQFEI</sequence>
<dbReference type="InterPro" id="IPR022549">
    <property type="entry name" value="DUF3627"/>
</dbReference>
<dbReference type="PROSITE" id="PS51750">
    <property type="entry name" value="BRO_N"/>
    <property type="match status" value="1"/>
</dbReference>
<feature type="domain" description="Bro-N" evidence="1">
    <location>
        <begin position="24"/>
        <end position="152"/>
    </location>
</feature>
<dbReference type="RefSeq" id="YP_008004473.1">
    <property type="nucleotide sequence ID" value="NC_021249.1"/>
</dbReference>
<evidence type="ECO:0000313" key="3">
    <source>
        <dbReference type="Proteomes" id="UP000792374"/>
    </source>
</evidence>
<accession>A0ABM9QK99</accession>
<keyword evidence="3" id="KW-1185">Reference proteome</keyword>
<evidence type="ECO:0000259" key="1">
    <source>
        <dbReference type="PROSITE" id="PS51750"/>
    </source>
</evidence>
<organism evidence="2 3">
    <name type="scientific">Choristoneura rosaceana entomopoxvirus 'L'</name>
    <dbReference type="NCBI Taxonomy" id="1293539"/>
    <lineage>
        <taxon>Viruses</taxon>
        <taxon>Varidnaviria</taxon>
        <taxon>Bamfordvirae</taxon>
        <taxon>Nucleocytoviricota</taxon>
        <taxon>Pokkesviricetes</taxon>
        <taxon>Chitovirales</taxon>
        <taxon>Poxviridae</taxon>
        <taxon>Entomopoxvirinae</taxon>
        <taxon>Betaentomopoxvirus</taxon>
        <taxon>Betaentomopoxvirus crosaceana</taxon>
        <taxon>Choristoneura rosaceana entomopoxvirus</taxon>
    </lineage>
</organism>
<dbReference type="InterPro" id="IPR003497">
    <property type="entry name" value="BRO_N_domain"/>
</dbReference>
<dbReference type="SMART" id="SM01040">
    <property type="entry name" value="Bro-N"/>
    <property type="match status" value="1"/>
</dbReference>
<dbReference type="Pfam" id="PF12299">
    <property type="entry name" value="DUF3627"/>
    <property type="match status" value="1"/>
</dbReference>
<protein>
    <submittedName>
        <fullName evidence="2">N1R/p28-like protein</fullName>
    </submittedName>
</protein>
<dbReference type="GeneID" id="15613394"/>
<name>A0ABM9QK99_9POXV</name>
<gene>
    <name evidence="2" type="ORF">CHREV_069</name>
</gene>
<proteinExistence type="predicted"/>
<reference evidence="2" key="1">
    <citation type="journal article" date="2013" name="J. Virol.">
        <title>New Insights into the Evolution of Entomopoxvirinae from the Complete Genome Sequences of Four Entomopoxviruses Infecting Adoxophyes honmai, Choristoneura biennis, Choristoneura rosaceana, and Mythimna separata.</title>
        <authorList>
            <person name="Theze J."/>
            <person name="Takatsuka J."/>
            <person name="Li Z."/>
            <person name="Gallais J."/>
            <person name="Doucet D."/>
            <person name="Arif B."/>
            <person name="Nakai M."/>
            <person name="Herniou E.A."/>
        </authorList>
    </citation>
    <scope>NUCLEOTIDE SEQUENCE</scope>
</reference>
<dbReference type="Proteomes" id="UP000792374">
    <property type="component" value="Genome"/>
</dbReference>
<dbReference type="Pfam" id="PF02498">
    <property type="entry name" value="Bro-N"/>
    <property type="match status" value="1"/>
</dbReference>